<proteinExistence type="inferred from homology"/>
<dbReference type="OrthoDB" id="5585685at2759"/>
<dbReference type="Proteomes" id="UP000314294">
    <property type="component" value="Unassembled WGS sequence"/>
</dbReference>
<dbReference type="Pfam" id="PF10165">
    <property type="entry name" value="Ric8"/>
    <property type="match status" value="1"/>
</dbReference>
<keyword evidence="4" id="KW-0963">Cytoplasm</keyword>
<feature type="compositionally biased region" description="Basic residues" evidence="5">
    <location>
        <begin position="242"/>
        <end position="258"/>
    </location>
</feature>
<feature type="compositionally biased region" description="Acidic residues" evidence="5">
    <location>
        <begin position="199"/>
        <end position="221"/>
    </location>
</feature>
<evidence type="ECO:0000256" key="4">
    <source>
        <dbReference type="RuleBase" id="RU369048"/>
    </source>
</evidence>
<sequence length="339" mass="36822">MATTSRLLQTSRPCFLYPLGTGVSFLSGRPVTRISSSHRVHLSGHSRHFATRNMGVDLEGIIQCIKQGDENGVEVQLQDFNKEFAQCFFFDSEESERRKFRINKVRDYDDSDSDGDQFIRSGATCRLLRVSLRTLRILSRDKKVLGPLVTDAALLALAGLAGLTAGDGGGEEPGEPDADFYDGVIASLAKAKALRSLADEDEGEGEVEVEGEGDGDAESDVGEERDGFEGPGTGSNGAPGGSRHHKVLERGRRDRRKSRMDGEQEEQGEEDEEERGGAAGEEAQRKEALKVLCNVVYNSTWAQERFSGLSRGDVAQTHLGGCTCCFAGLPLGLFGWVDQ</sequence>
<dbReference type="GO" id="GO:0005085">
    <property type="term" value="F:guanyl-nucleotide exchange factor activity"/>
    <property type="evidence" value="ECO:0007669"/>
    <property type="project" value="UniProtKB-UniRule"/>
</dbReference>
<protein>
    <recommendedName>
        <fullName evidence="4">Synembryn</fullName>
    </recommendedName>
    <alternativeName>
        <fullName evidence="4">Protein Ric-8</fullName>
    </alternativeName>
</protein>
<comment type="subcellular location">
    <subcellularLocation>
        <location evidence="4">Cytoplasm</location>
    </subcellularLocation>
</comment>
<evidence type="ECO:0000313" key="7">
    <source>
        <dbReference type="Proteomes" id="UP000314294"/>
    </source>
</evidence>
<accession>A0A4Z2GL79</accession>
<feature type="compositionally biased region" description="Gly residues" evidence="5">
    <location>
        <begin position="229"/>
        <end position="240"/>
    </location>
</feature>
<dbReference type="PANTHER" id="PTHR12425">
    <property type="entry name" value="SYNEMBRYN"/>
    <property type="match status" value="1"/>
</dbReference>
<keyword evidence="3" id="KW-0143">Chaperone</keyword>
<name>A0A4Z2GL79_9TELE</name>
<dbReference type="GO" id="GO:0001965">
    <property type="term" value="F:G-protein alpha-subunit binding"/>
    <property type="evidence" value="ECO:0007669"/>
    <property type="project" value="UniProtKB-UniRule"/>
</dbReference>
<comment type="function">
    <text evidence="4">Chaperone that specifically binds and folds nascent G alpha proteins prior to G protein heterotrimer formation. Also acts as a guanine nucleotide exchange factor (GEF) for G alpha proteins by stimulating exchange of bound GDP for free GTP.</text>
</comment>
<evidence type="ECO:0000256" key="2">
    <source>
        <dbReference type="ARBA" id="ARBA00022658"/>
    </source>
</evidence>
<evidence type="ECO:0000313" key="6">
    <source>
        <dbReference type="EMBL" id="TNN54287.1"/>
    </source>
</evidence>
<reference evidence="6 7" key="1">
    <citation type="submission" date="2019-03" db="EMBL/GenBank/DDBJ databases">
        <title>First draft genome of Liparis tanakae, snailfish: a comprehensive survey of snailfish specific genes.</title>
        <authorList>
            <person name="Kim W."/>
            <person name="Song I."/>
            <person name="Jeong J.-H."/>
            <person name="Kim D."/>
            <person name="Kim S."/>
            <person name="Ryu S."/>
            <person name="Song J.Y."/>
            <person name="Lee S.K."/>
        </authorList>
    </citation>
    <scope>NUCLEOTIDE SEQUENCE [LARGE SCALE GENOMIC DNA]</scope>
    <source>
        <tissue evidence="6">Muscle</tissue>
    </source>
</reference>
<evidence type="ECO:0000256" key="5">
    <source>
        <dbReference type="SAM" id="MobiDB-lite"/>
    </source>
</evidence>
<gene>
    <name evidence="6" type="primary">ric8a_3</name>
    <name evidence="6" type="ORF">EYF80_035515</name>
</gene>
<dbReference type="GO" id="GO:0007186">
    <property type="term" value="P:G protein-coupled receptor signaling pathway"/>
    <property type="evidence" value="ECO:0007669"/>
    <property type="project" value="TreeGrafter"/>
</dbReference>
<feature type="region of interest" description="Disordered" evidence="5">
    <location>
        <begin position="196"/>
        <end position="283"/>
    </location>
</feature>
<feature type="compositionally biased region" description="Acidic residues" evidence="5">
    <location>
        <begin position="263"/>
        <end position="274"/>
    </location>
</feature>
<dbReference type="GO" id="GO:0005737">
    <property type="term" value="C:cytoplasm"/>
    <property type="evidence" value="ECO:0007669"/>
    <property type="project" value="UniProtKB-SubCell"/>
</dbReference>
<comment type="similarity">
    <text evidence="1 4">Belongs to the synembryn family.</text>
</comment>
<dbReference type="EMBL" id="SRLO01000489">
    <property type="protein sequence ID" value="TNN54287.1"/>
    <property type="molecule type" value="Genomic_DNA"/>
</dbReference>
<dbReference type="InterPro" id="IPR019318">
    <property type="entry name" value="Gua_nucleotide_exch_fac_Ric8"/>
</dbReference>
<dbReference type="AlphaFoldDB" id="A0A4Z2GL79"/>
<dbReference type="PANTHER" id="PTHR12425:SF3">
    <property type="entry name" value="SYNEMBRYN"/>
    <property type="match status" value="1"/>
</dbReference>
<dbReference type="GO" id="GO:0005886">
    <property type="term" value="C:plasma membrane"/>
    <property type="evidence" value="ECO:0007669"/>
    <property type="project" value="TreeGrafter"/>
</dbReference>
<keyword evidence="7" id="KW-1185">Reference proteome</keyword>
<comment type="subunit">
    <text evidence="4">Interacts with some GDP-bound G alpha proteins. Does not interact with G-alpha proteins when they are in complex with subunits beta and gamma.</text>
</comment>
<keyword evidence="2 4" id="KW-0344">Guanine-nucleotide releasing factor</keyword>
<evidence type="ECO:0000256" key="1">
    <source>
        <dbReference type="ARBA" id="ARBA00009049"/>
    </source>
</evidence>
<comment type="caution">
    <text evidence="6">The sequence shown here is derived from an EMBL/GenBank/DDBJ whole genome shotgun (WGS) entry which is preliminary data.</text>
</comment>
<evidence type="ECO:0000256" key="3">
    <source>
        <dbReference type="ARBA" id="ARBA00023186"/>
    </source>
</evidence>
<organism evidence="6 7">
    <name type="scientific">Liparis tanakae</name>
    <name type="common">Tanaka's snailfish</name>
    <dbReference type="NCBI Taxonomy" id="230148"/>
    <lineage>
        <taxon>Eukaryota</taxon>
        <taxon>Metazoa</taxon>
        <taxon>Chordata</taxon>
        <taxon>Craniata</taxon>
        <taxon>Vertebrata</taxon>
        <taxon>Euteleostomi</taxon>
        <taxon>Actinopterygii</taxon>
        <taxon>Neopterygii</taxon>
        <taxon>Teleostei</taxon>
        <taxon>Neoteleostei</taxon>
        <taxon>Acanthomorphata</taxon>
        <taxon>Eupercaria</taxon>
        <taxon>Perciformes</taxon>
        <taxon>Cottioidei</taxon>
        <taxon>Cottales</taxon>
        <taxon>Liparidae</taxon>
        <taxon>Liparis</taxon>
    </lineage>
</organism>